<reference evidence="1 2" key="1">
    <citation type="journal article" date="2012" name="Viruses">
        <title>Analysis of the Genome of the Sexually Transmitted Insect Virus Helicoverpa zea Nudivirus 2.</title>
        <authorList>
            <person name="Burand J.P."/>
            <person name="Kim W."/>
            <person name="Afonso C.L."/>
            <person name="Tulman E.R."/>
            <person name="Kutish G.F."/>
            <person name="Lu Z."/>
            <person name="Rock D.L."/>
        </authorList>
    </citation>
    <scope>NUCLEOTIDE SEQUENCE [LARGE SCALE GENOMIC DNA]</scope>
    <source>
        <strain evidence="1">MS1</strain>
    </source>
</reference>
<dbReference type="GeneID" id="11536537"/>
<dbReference type="KEGG" id="vg:11536537"/>
<evidence type="ECO:0000313" key="2">
    <source>
        <dbReference type="Proteomes" id="UP000029779"/>
    </source>
</evidence>
<protein>
    <submittedName>
        <fullName evidence="1">Uncharacterized protein</fullName>
    </submittedName>
</protein>
<sequence>MKFVTFTTIDEYGSFDNKKANELVRVLNNNANCVGGFIDYSSMYPLIFVFASCTETMFCYNLNNERDPFVDQLEALVKESKIVVDAQQVCNLLLEGFVNFSFDARLRVCDIVRVLELLNCMITRKMKNNILYGVSGEARKCY</sequence>
<organism evidence="1 2">
    <name type="scientific">Helicoverpa zea nudivirus 2</name>
    <name type="common">HzNV-2</name>
    <dbReference type="NCBI Taxonomy" id="1128424"/>
    <lineage>
        <taxon>Viruses</taxon>
        <taxon>Viruses incertae sedis</taxon>
        <taxon>Naldaviricetes</taxon>
        <taxon>Lefavirales</taxon>
        <taxon>Nudiviridae</taxon>
        <taxon>Betanudivirus</taxon>
        <taxon>Betanudivirus hezeae</taxon>
    </lineage>
</organism>
<name>G9I050_HZNV2</name>
<dbReference type="RefSeq" id="YP_004956772.1">
    <property type="nucleotide sequence ID" value="NC_004156.2"/>
</dbReference>
<evidence type="ECO:0000313" key="1">
    <source>
        <dbReference type="EMBL" id="AEW69573.1"/>
    </source>
</evidence>
<dbReference type="Proteomes" id="UP000029779">
    <property type="component" value="Segment"/>
</dbReference>
<keyword evidence="2" id="KW-1185">Reference proteome</keyword>
<organismHost>
    <name type="scientific">Helicoverpa zea</name>
    <name type="common">Corn earworm moth</name>
    <name type="synonym">Heliothis zea</name>
    <dbReference type="NCBI Taxonomy" id="7113"/>
</organismHost>
<dbReference type="EMBL" id="JN418988">
    <property type="protein sequence ID" value="AEW69573.1"/>
    <property type="molecule type" value="Genomic_DNA"/>
</dbReference>
<gene>
    <name evidence="1" type="primary">orf24</name>
    <name evidence="1" type="ORF">Hz2V024</name>
</gene>
<proteinExistence type="predicted"/>
<accession>G9I050</accession>